<organism evidence="2 3">
    <name type="scientific">Flavobacterium beibuense F44-8</name>
    <dbReference type="NCBI Taxonomy" id="1406840"/>
    <lineage>
        <taxon>Bacteria</taxon>
        <taxon>Pseudomonadati</taxon>
        <taxon>Bacteroidota</taxon>
        <taxon>Flavobacteriia</taxon>
        <taxon>Flavobacteriales</taxon>
        <taxon>Flavobacteriaceae</taxon>
        <taxon>Flavobacterium</taxon>
    </lineage>
</organism>
<dbReference type="eggNOG" id="ENOG5032S0H">
    <property type="taxonomic scope" value="Bacteria"/>
</dbReference>
<name>A0A0A2LTI1_9FLAO</name>
<comment type="caution">
    <text evidence="2">The sequence shown here is derived from an EMBL/GenBank/DDBJ whole genome shotgun (WGS) entry which is preliminary data.</text>
</comment>
<proteinExistence type="predicted"/>
<keyword evidence="1" id="KW-0472">Membrane</keyword>
<keyword evidence="1" id="KW-1133">Transmembrane helix</keyword>
<dbReference type="STRING" id="1406840.Q763_05940"/>
<keyword evidence="1" id="KW-0812">Transmembrane</keyword>
<reference evidence="2 3" key="1">
    <citation type="submission" date="2013-09" db="EMBL/GenBank/DDBJ databases">
        <authorList>
            <person name="Zeng Z."/>
            <person name="Chen C."/>
        </authorList>
    </citation>
    <scope>NUCLEOTIDE SEQUENCE [LARGE SCALE GENOMIC DNA]</scope>
    <source>
        <strain evidence="2 3">F44-8</strain>
    </source>
</reference>
<dbReference type="AlphaFoldDB" id="A0A0A2LTI1"/>
<gene>
    <name evidence="2" type="ORF">Q763_05940</name>
</gene>
<evidence type="ECO:0000256" key="1">
    <source>
        <dbReference type="SAM" id="Phobius"/>
    </source>
</evidence>
<feature type="transmembrane region" description="Helical" evidence="1">
    <location>
        <begin position="6"/>
        <end position="24"/>
    </location>
</feature>
<sequence>MKKNLFLYLFIFSLLVNVFTYMYFTNKDKFQTTNIETLEGRVQALKDSVTANEDNLYKANYFTLDQNEAAQLYFGDKDLQKIQIAIRDAIYAGNAKAGGNPLVNYPQIGSPFLVNNYRILNNRWVIIDFSNGTLHGESIVKYFVEEDGSITFEPAETLLHANN</sequence>
<evidence type="ECO:0008006" key="4">
    <source>
        <dbReference type="Google" id="ProtNLM"/>
    </source>
</evidence>
<dbReference type="Proteomes" id="UP000030129">
    <property type="component" value="Unassembled WGS sequence"/>
</dbReference>
<evidence type="ECO:0000313" key="3">
    <source>
        <dbReference type="Proteomes" id="UP000030129"/>
    </source>
</evidence>
<dbReference type="RefSeq" id="WP_035132092.1">
    <property type="nucleotide sequence ID" value="NZ_JRLV01000005.1"/>
</dbReference>
<accession>A0A0A2LTI1</accession>
<keyword evidence="3" id="KW-1185">Reference proteome</keyword>
<dbReference type="EMBL" id="JRLV01000005">
    <property type="protein sequence ID" value="KGO82631.1"/>
    <property type="molecule type" value="Genomic_DNA"/>
</dbReference>
<evidence type="ECO:0000313" key="2">
    <source>
        <dbReference type="EMBL" id="KGO82631.1"/>
    </source>
</evidence>
<protein>
    <recommendedName>
        <fullName evidence="4">Hydrolase</fullName>
    </recommendedName>
</protein>